<keyword evidence="3" id="KW-0479">Metal-binding</keyword>
<dbReference type="InterPro" id="IPR004183">
    <property type="entry name" value="Xdiol_dOase_suB"/>
</dbReference>
<dbReference type="GO" id="GO:0008198">
    <property type="term" value="F:ferrous iron binding"/>
    <property type="evidence" value="ECO:0007669"/>
    <property type="project" value="InterPro"/>
</dbReference>
<dbReference type="PANTHER" id="PTHR30096:SF0">
    <property type="entry name" value="4,5-DOPA DIOXYGENASE EXTRADIOL-LIKE PROTEIN"/>
    <property type="match status" value="1"/>
</dbReference>
<comment type="cofactor">
    <cofactor evidence="1">
        <name>Zn(2+)</name>
        <dbReference type="ChEBI" id="CHEBI:29105"/>
    </cofactor>
</comment>
<keyword evidence="8" id="KW-1185">Reference proteome</keyword>
<evidence type="ECO:0000256" key="3">
    <source>
        <dbReference type="ARBA" id="ARBA00022723"/>
    </source>
</evidence>
<comment type="similarity">
    <text evidence="2">Belongs to the DODA-type extradiol aromatic ring-opening dioxygenase family.</text>
</comment>
<reference evidence="7 8" key="1">
    <citation type="journal article" date="2018" name="BMC Genomics">
        <title>The genome of Naegleria lovaniensis, the basis for a comparative approach to unravel pathogenicity factors of the human pathogenic amoeba N. fowleri.</title>
        <authorList>
            <person name="Liechti N."/>
            <person name="Schurch N."/>
            <person name="Bruggmann R."/>
            <person name="Wittwer M."/>
        </authorList>
    </citation>
    <scope>NUCLEOTIDE SEQUENCE [LARGE SCALE GENOMIC DNA]</scope>
    <source>
        <strain evidence="7 8">ATCC 30569</strain>
    </source>
</reference>
<dbReference type="EMBL" id="PYSW02000001">
    <property type="protein sequence ID" value="KAG2393801.1"/>
    <property type="molecule type" value="Genomic_DNA"/>
</dbReference>
<keyword evidence="4" id="KW-0862">Zinc</keyword>
<name>A0AA88KS25_NAELO</name>
<dbReference type="SUPFAM" id="SSF53213">
    <property type="entry name" value="LigB-like"/>
    <property type="match status" value="1"/>
</dbReference>
<dbReference type="AlphaFoldDB" id="A0AA88KS25"/>
<dbReference type="GO" id="GO:0016702">
    <property type="term" value="F:oxidoreductase activity, acting on single donors with incorporation of molecular oxygen, incorporation of two atoms of oxygen"/>
    <property type="evidence" value="ECO:0007669"/>
    <property type="project" value="UniProtKB-ARBA"/>
</dbReference>
<accession>A0AA88KS25</accession>
<dbReference type="Pfam" id="PF02900">
    <property type="entry name" value="LigB"/>
    <property type="match status" value="1"/>
</dbReference>
<dbReference type="Proteomes" id="UP000816034">
    <property type="component" value="Unassembled WGS sequence"/>
</dbReference>
<proteinExistence type="inferred from homology"/>
<dbReference type="CDD" id="cd07363">
    <property type="entry name" value="45_DOPA_Dioxygenase"/>
    <property type="match status" value="1"/>
</dbReference>
<evidence type="ECO:0000313" key="7">
    <source>
        <dbReference type="EMBL" id="KAG2393801.1"/>
    </source>
</evidence>
<dbReference type="GeneID" id="68096020"/>
<evidence type="ECO:0000259" key="6">
    <source>
        <dbReference type="Pfam" id="PF02900"/>
    </source>
</evidence>
<evidence type="ECO:0000256" key="4">
    <source>
        <dbReference type="ARBA" id="ARBA00022833"/>
    </source>
</evidence>
<comment type="caution">
    <text evidence="7">The sequence shown here is derived from an EMBL/GenBank/DDBJ whole genome shotgun (WGS) entry which is preliminary data.</text>
</comment>
<evidence type="ECO:0000256" key="2">
    <source>
        <dbReference type="ARBA" id="ARBA00007581"/>
    </source>
</evidence>
<dbReference type="GO" id="GO:0008270">
    <property type="term" value="F:zinc ion binding"/>
    <property type="evidence" value="ECO:0007669"/>
    <property type="project" value="InterPro"/>
</dbReference>
<evidence type="ECO:0000256" key="5">
    <source>
        <dbReference type="ARBA" id="ARBA00023002"/>
    </source>
</evidence>
<evidence type="ECO:0000313" key="8">
    <source>
        <dbReference type="Proteomes" id="UP000816034"/>
    </source>
</evidence>
<sequence length="206" mass="23443">MIHYKAKGSPEVALRIEQLLQQHSIPTGREFHRGLDHGTWVILNSLFPEANIPVVQCSIDGHQSSVEHHFRIGQAVAPLAHENVLVIGSGVTVHNLRKMNWKGGEKQHVQKWVFDFDQWLIDQLLQQRNVKNLFDYEKLAPNARDAVPSEDHFVPLFVPMGMGFSGEFEEATTKRLEPPSISSSVQPQVLERFYDFGCLSYLVISF</sequence>
<dbReference type="InterPro" id="IPR014436">
    <property type="entry name" value="Extradiol_dOase_DODA"/>
</dbReference>
<protein>
    <recommendedName>
        <fullName evidence="6">Extradiol ring-cleavage dioxygenase class III enzyme subunit B domain-containing protein</fullName>
    </recommendedName>
</protein>
<feature type="domain" description="Extradiol ring-cleavage dioxygenase class III enzyme subunit B" evidence="6">
    <location>
        <begin position="2"/>
        <end position="170"/>
    </location>
</feature>
<gene>
    <name evidence="7" type="ORF">C9374_003565</name>
</gene>
<evidence type="ECO:0000256" key="1">
    <source>
        <dbReference type="ARBA" id="ARBA00001947"/>
    </source>
</evidence>
<organism evidence="7 8">
    <name type="scientific">Naegleria lovaniensis</name>
    <name type="common">Amoeba</name>
    <dbReference type="NCBI Taxonomy" id="51637"/>
    <lineage>
        <taxon>Eukaryota</taxon>
        <taxon>Discoba</taxon>
        <taxon>Heterolobosea</taxon>
        <taxon>Tetramitia</taxon>
        <taxon>Eutetramitia</taxon>
        <taxon>Vahlkampfiidae</taxon>
        <taxon>Naegleria</taxon>
    </lineage>
</organism>
<keyword evidence="5" id="KW-0560">Oxidoreductase</keyword>
<dbReference type="PANTHER" id="PTHR30096">
    <property type="entry name" value="4,5-DOPA DIOXYGENASE EXTRADIOL-LIKE PROTEIN"/>
    <property type="match status" value="1"/>
</dbReference>
<dbReference type="RefSeq" id="XP_044555695.1">
    <property type="nucleotide sequence ID" value="XM_044693107.1"/>
</dbReference>
<dbReference type="Gene3D" id="3.40.830.10">
    <property type="entry name" value="LigB-like"/>
    <property type="match status" value="1"/>
</dbReference>